<dbReference type="InterPro" id="IPR000425">
    <property type="entry name" value="MIP"/>
</dbReference>
<proteinExistence type="evidence at transcript level"/>
<dbReference type="InterPro" id="IPR034294">
    <property type="entry name" value="Aquaporin_transptr"/>
</dbReference>
<dbReference type="Pfam" id="PF00230">
    <property type="entry name" value="MIP"/>
    <property type="match status" value="1"/>
</dbReference>
<dbReference type="AlphaFoldDB" id="A0A1I7PJA0"/>
<evidence type="ECO:0000256" key="4">
    <source>
        <dbReference type="ARBA" id="ARBA00022989"/>
    </source>
</evidence>
<dbReference type="NCBIfam" id="TIGR00861">
    <property type="entry name" value="MIP"/>
    <property type="match status" value="1"/>
</dbReference>
<dbReference type="GO" id="GO:0015250">
    <property type="term" value="F:water channel activity"/>
    <property type="evidence" value="ECO:0007669"/>
    <property type="project" value="TreeGrafter"/>
</dbReference>
<dbReference type="EMBL" id="KX384877">
    <property type="protein sequence ID" value="AOS89749.1"/>
    <property type="molecule type" value="mRNA"/>
</dbReference>
<evidence type="ECO:0000256" key="2">
    <source>
        <dbReference type="ARBA" id="ARBA00006175"/>
    </source>
</evidence>
<evidence type="ECO:0000256" key="8">
    <source>
        <dbReference type="SAM" id="Phobius"/>
    </source>
</evidence>
<keyword evidence="6" id="KW-0813">Transport</keyword>
<dbReference type="GO" id="GO:0005886">
    <property type="term" value="C:plasma membrane"/>
    <property type="evidence" value="ECO:0007669"/>
    <property type="project" value="TreeGrafter"/>
</dbReference>
<reference evidence="9" key="1">
    <citation type="journal article" date="2016" name="Eur. J. Cell Biol.">
        <title>Putative new groups of invertebrate water channels based on the snail Helix pomatia L. (Helicidae) MIP protein identification and phylogenetic analysis.</title>
        <authorList>
            <person name="Kosicka E."/>
            <person name="Grobys D."/>
            <person name="Kmita H."/>
            <person name="Lesicki A."/>
            <person name="Pienkowska J.R."/>
        </authorList>
    </citation>
    <scope>NUCLEOTIDE SEQUENCE</scope>
</reference>
<evidence type="ECO:0000313" key="9">
    <source>
        <dbReference type="EMBL" id="AOS89749.1"/>
    </source>
</evidence>
<feature type="transmembrane region" description="Helical" evidence="8">
    <location>
        <begin position="95"/>
        <end position="116"/>
    </location>
</feature>
<evidence type="ECO:0000256" key="1">
    <source>
        <dbReference type="ARBA" id="ARBA00004141"/>
    </source>
</evidence>
<comment type="subcellular location">
    <subcellularLocation>
        <location evidence="1">Membrane</location>
        <topology evidence="1">Multi-pass membrane protein</topology>
    </subcellularLocation>
</comment>
<dbReference type="CDD" id="cd00333">
    <property type="entry name" value="MIP"/>
    <property type="match status" value="1"/>
</dbReference>
<feature type="transmembrane region" description="Helical" evidence="8">
    <location>
        <begin position="210"/>
        <end position="232"/>
    </location>
</feature>
<evidence type="ECO:0000256" key="6">
    <source>
        <dbReference type="RuleBase" id="RU000477"/>
    </source>
</evidence>
<evidence type="ECO:0000256" key="5">
    <source>
        <dbReference type="ARBA" id="ARBA00023136"/>
    </source>
</evidence>
<dbReference type="Gene3D" id="1.20.1080.10">
    <property type="entry name" value="Glycerol uptake facilitator protein"/>
    <property type="match status" value="1"/>
</dbReference>
<keyword evidence="5 8" id="KW-0472">Membrane</keyword>
<feature type="compositionally biased region" description="Basic and acidic residues" evidence="7">
    <location>
        <begin position="281"/>
        <end position="295"/>
    </location>
</feature>
<gene>
    <name evidence="9" type="primary">AQP1</name>
</gene>
<dbReference type="PANTHER" id="PTHR19139:SF199">
    <property type="entry name" value="MIP17260P"/>
    <property type="match status" value="1"/>
</dbReference>
<feature type="transmembrane region" description="Helical" evidence="8">
    <location>
        <begin position="21"/>
        <end position="42"/>
    </location>
</feature>
<accession>A0A1I7PJA0</accession>
<organism evidence="9">
    <name type="scientific">Helix pomatia</name>
    <name type="common">Roman snail</name>
    <name type="synonym">Edible snail</name>
    <dbReference type="NCBI Taxonomy" id="6536"/>
    <lineage>
        <taxon>Eukaryota</taxon>
        <taxon>Metazoa</taxon>
        <taxon>Spiralia</taxon>
        <taxon>Lophotrochozoa</taxon>
        <taxon>Mollusca</taxon>
        <taxon>Gastropoda</taxon>
        <taxon>Heterobranchia</taxon>
        <taxon>Euthyneura</taxon>
        <taxon>Panpulmonata</taxon>
        <taxon>Eupulmonata</taxon>
        <taxon>Stylommatophora</taxon>
        <taxon>Helicina</taxon>
        <taxon>Helicoidea</taxon>
        <taxon>Helicidae</taxon>
        <taxon>Helix</taxon>
    </lineage>
</organism>
<keyword evidence="3 6" id="KW-0812">Transmembrane</keyword>
<dbReference type="InterPro" id="IPR023271">
    <property type="entry name" value="Aquaporin-like"/>
</dbReference>
<dbReference type="PRINTS" id="PR00783">
    <property type="entry name" value="MINTRINSICP"/>
</dbReference>
<dbReference type="SUPFAM" id="SSF81338">
    <property type="entry name" value="Aquaporin-like"/>
    <property type="match status" value="1"/>
</dbReference>
<evidence type="ECO:0000256" key="7">
    <source>
        <dbReference type="SAM" id="MobiDB-lite"/>
    </source>
</evidence>
<feature type="transmembrane region" description="Helical" evidence="8">
    <location>
        <begin position="168"/>
        <end position="190"/>
    </location>
</feature>
<feature type="transmembrane region" description="Helical" evidence="8">
    <location>
        <begin position="48"/>
        <end position="67"/>
    </location>
</feature>
<keyword evidence="4 8" id="KW-1133">Transmembrane helix</keyword>
<comment type="similarity">
    <text evidence="2 6">Belongs to the MIP/aquaporin (TC 1.A.8) family.</text>
</comment>
<sequence length="307" mass="33149">MFGIMKESVEDLLSPNLWLALPSEFIGTLIIILLGCGSWTGIPLASDAILRIALTFGLAVGTVVLVFQHISGAHVNPAVTAAALVTRRVSIIRGVLYIIAQVIGGIVGAGILYGLTPSGIKKQIWANDIPDGIGQAQGFGVELIITFVYVLTVFACQDEKRSDFKGSNPLTIGLAAVVCHLFAVPFTRAGMNPARSFGPAVITAAWRNHWIFWVGPVVGGVLAGLLYEYVFAAGATFDGFKKCLLRTKKPKKEQEPDQEKTPLEEVKIEVIEIEDTKVDVEKPQDVVQPEPEKGTAEVVEVNEQEKK</sequence>
<name>A0A1I7PJA0_HELPO</name>
<dbReference type="PANTHER" id="PTHR19139">
    <property type="entry name" value="AQUAPORIN TRANSPORTER"/>
    <property type="match status" value="1"/>
</dbReference>
<feature type="transmembrane region" description="Helical" evidence="8">
    <location>
        <begin position="136"/>
        <end position="156"/>
    </location>
</feature>
<protein>
    <submittedName>
        <fullName evidence="9">Aquaporin</fullName>
    </submittedName>
</protein>
<feature type="region of interest" description="Disordered" evidence="7">
    <location>
        <begin position="281"/>
        <end position="307"/>
    </location>
</feature>
<evidence type="ECO:0000256" key="3">
    <source>
        <dbReference type="ARBA" id="ARBA00022692"/>
    </source>
</evidence>